<dbReference type="GO" id="GO:0005524">
    <property type="term" value="F:ATP binding"/>
    <property type="evidence" value="ECO:0007669"/>
    <property type="project" value="UniProtKB-KW"/>
</dbReference>
<feature type="transmembrane region" description="Helical" evidence="15">
    <location>
        <begin position="52"/>
        <end position="72"/>
    </location>
</feature>
<keyword evidence="6" id="KW-0597">Phosphoprotein</keyword>
<name>A0A5E5BKU0_9BURK</name>
<evidence type="ECO:0000256" key="11">
    <source>
        <dbReference type="ARBA" id="ARBA00022840"/>
    </source>
</evidence>
<dbReference type="Pfam" id="PF00672">
    <property type="entry name" value="HAMP"/>
    <property type="match status" value="1"/>
</dbReference>
<feature type="transmembrane region" description="Helical" evidence="15">
    <location>
        <begin position="12"/>
        <end position="32"/>
    </location>
</feature>
<evidence type="ECO:0000313" key="19">
    <source>
        <dbReference type="Proteomes" id="UP000382040"/>
    </source>
</evidence>
<comment type="subcellular location">
    <subcellularLocation>
        <location evidence="2">Cell inner membrane</location>
        <topology evidence="2">Multi-pass membrane protein</topology>
    </subcellularLocation>
</comment>
<accession>A0A5E5BKU0</accession>
<evidence type="ECO:0000256" key="2">
    <source>
        <dbReference type="ARBA" id="ARBA00004429"/>
    </source>
</evidence>
<keyword evidence="5" id="KW-0997">Cell inner membrane</keyword>
<evidence type="ECO:0000256" key="7">
    <source>
        <dbReference type="ARBA" id="ARBA00022679"/>
    </source>
</evidence>
<keyword evidence="9" id="KW-0547">Nucleotide-binding</keyword>
<evidence type="ECO:0000256" key="6">
    <source>
        <dbReference type="ARBA" id="ARBA00022553"/>
    </source>
</evidence>
<dbReference type="PROSITE" id="PS50885">
    <property type="entry name" value="HAMP"/>
    <property type="match status" value="1"/>
</dbReference>
<feature type="domain" description="Histidine kinase" evidence="16">
    <location>
        <begin position="133"/>
        <end position="330"/>
    </location>
</feature>
<dbReference type="CDD" id="cd00075">
    <property type="entry name" value="HATPase"/>
    <property type="match status" value="1"/>
</dbReference>
<dbReference type="PANTHER" id="PTHR44936">
    <property type="entry name" value="SENSOR PROTEIN CREC"/>
    <property type="match status" value="1"/>
</dbReference>
<evidence type="ECO:0000256" key="8">
    <source>
        <dbReference type="ARBA" id="ARBA00022692"/>
    </source>
</evidence>
<evidence type="ECO:0000256" key="4">
    <source>
        <dbReference type="ARBA" id="ARBA00022475"/>
    </source>
</evidence>
<dbReference type="AlphaFoldDB" id="A0A5E5BKU0"/>
<feature type="domain" description="HAMP" evidence="17">
    <location>
        <begin position="73"/>
        <end position="125"/>
    </location>
</feature>
<evidence type="ECO:0000313" key="18">
    <source>
        <dbReference type="EMBL" id="VVE86871.1"/>
    </source>
</evidence>
<dbReference type="SUPFAM" id="SSF55874">
    <property type="entry name" value="ATPase domain of HSP90 chaperone/DNA topoisomerase II/histidine kinase"/>
    <property type="match status" value="1"/>
</dbReference>
<gene>
    <name evidence="18" type="ORF">PBR20603_00794</name>
</gene>
<dbReference type="InterPro" id="IPR050980">
    <property type="entry name" value="2C_sensor_his_kinase"/>
</dbReference>
<dbReference type="CDD" id="cd00082">
    <property type="entry name" value="HisKA"/>
    <property type="match status" value="1"/>
</dbReference>
<dbReference type="InterPro" id="IPR005467">
    <property type="entry name" value="His_kinase_dom"/>
</dbReference>
<dbReference type="PANTHER" id="PTHR44936:SF5">
    <property type="entry name" value="SENSOR HISTIDINE KINASE ENVZ"/>
    <property type="match status" value="1"/>
</dbReference>
<dbReference type="InterPro" id="IPR036097">
    <property type="entry name" value="HisK_dim/P_sf"/>
</dbReference>
<evidence type="ECO:0000256" key="10">
    <source>
        <dbReference type="ARBA" id="ARBA00022777"/>
    </source>
</evidence>
<evidence type="ECO:0000256" key="3">
    <source>
        <dbReference type="ARBA" id="ARBA00012438"/>
    </source>
</evidence>
<comment type="catalytic activity">
    <reaction evidence="1">
        <text>ATP + protein L-histidine = ADP + protein N-phospho-L-histidine.</text>
        <dbReference type="EC" id="2.7.13.3"/>
    </reaction>
</comment>
<dbReference type="OrthoDB" id="9804645at2"/>
<dbReference type="Pfam" id="PF02518">
    <property type="entry name" value="HATPase_c"/>
    <property type="match status" value="1"/>
</dbReference>
<evidence type="ECO:0000256" key="13">
    <source>
        <dbReference type="ARBA" id="ARBA00023012"/>
    </source>
</evidence>
<evidence type="ECO:0000256" key="14">
    <source>
        <dbReference type="ARBA" id="ARBA00023136"/>
    </source>
</evidence>
<evidence type="ECO:0000259" key="17">
    <source>
        <dbReference type="PROSITE" id="PS50885"/>
    </source>
</evidence>
<dbReference type="Gene3D" id="3.30.565.10">
    <property type="entry name" value="Histidine kinase-like ATPase, C-terminal domain"/>
    <property type="match status" value="1"/>
</dbReference>
<dbReference type="Pfam" id="PF00512">
    <property type="entry name" value="HisKA"/>
    <property type="match status" value="1"/>
</dbReference>
<organism evidence="18 19">
    <name type="scientific">Pandoraea bronchicola</name>
    <dbReference type="NCBI Taxonomy" id="2508287"/>
    <lineage>
        <taxon>Bacteria</taxon>
        <taxon>Pseudomonadati</taxon>
        <taxon>Pseudomonadota</taxon>
        <taxon>Betaproteobacteria</taxon>
        <taxon>Burkholderiales</taxon>
        <taxon>Burkholderiaceae</taxon>
        <taxon>Pandoraea</taxon>
    </lineage>
</organism>
<dbReference type="SMART" id="SM00304">
    <property type="entry name" value="HAMP"/>
    <property type="match status" value="1"/>
</dbReference>
<proteinExistence type="predicted"/>
<evidence type="ECO:0000256" key="9">
    <source>
        <dbReference type="ARBA" id="ARBA00022741"/>
    </source>
</evidence>
<dbReference type="InterPro" id="IPR003661">
    <property type="entry name" value="HisK_dim/P_dom"/>
</dbReference>
<reference evidence="18 19" key="1">
    <citation type="submission" date="2019-08" db="EMBL/GenBank/DDBJ databases">
        <authorList>
            <person name="Peeters C."/>
        </authorList>
    </citation>
    <scope>NUCLEOTIDE SEQUENCE [LARGE SCALE GENOMIC DNA]</scope>
    <source>
        <strain evidence="18 19">LMG 20603</strain>
    </source>
</reference>
<dbReference type="SUPFAM" id="SSF47384">
    <property type="entry name" value="Homodimeric domain of signal transducing histidine kinase"/>
    <property type="match status" value="1"/>
</dbReference>
<evidence type="ECO:0000256" key="1">
    <source>
        <dbReference type="ARBA" id="ARBA00000085"/>
    </source>
</evidence>
<dbReference type="InterPro" id="IPR036890">
    <property type="entry name" value="HATPase_C_sf"/>
</dbReference>
<keyword evidence="4" id="KW-1003">Cell membrane</keyword>
<dbReference type="InterPro" id="IPR003660">
    <property type="entry name" value="HAMP_dom"/>
</dbReference>
<dbReference type="InterPro" id="IPR004358">
    <property type="entry name" value="Sig_transdc_His_kin-like_C"/>
</dbReference>
<dbReference type="Gene3D" id="1.10.287.130">
    <property type="match status" value="1"/>
</dbReference>
<dbReference type="SMART" id="SM00387">
    <property type="entry name" value="HATPase_c"/>
    <property type="match status" value="1"/>
</dbReference>
<dbReference type="InterPro" id="IPR003594">
    <property type="entry name" value="HATPase_dom"/>
</dbReference>
<dbReference type="PROSITE" id="PS50109">
    <property type="entry name" value="HIS_KIN"/>
    <property type="match status" value="1"/>
</dbReference>
<evidence type="ECO:0000256" key="15">
    <source>
        <dbReference type="SAM" id="Phobius"/>
    </source>
</evidence>
<keyword evidence="13" id="KW-0902">Two-component regulatory system</keyword>
<keyword evidence="19" id="KW-1185">Reference proteome</keyword>
<keyword evidence="14 15" id="KW-0472">Membrane</keyword>
<sequence length="330" mass="36309">MSARILDTAFYRLFFVMVALVAGTQSIAVFMIRQAYGVDTFVPMKGMSYGAMWAYALLIQFGPALISSWLGAKMLTRPFRSIASGAEDLSRSIDAAPIPETGPREARQAARVFNRMQDAIRRQVSERSRFLAAVSHDLRTPLTRMTLRLRAARDPELREQLADDIREMTQLLDATLAFLRNEEVVERFCPVDIDALADAIAQDAAERNERVTVTGSTMPIMAQPLALKRCLTNLVANAIRYGETAHIHLTDSPEQLKIEVTDEGPGIPDAQLTRVLEPFFRLEDSRSKGTGGVGLGLTIASDVARRHGGRLVLRNSPGGGLVAQVTMPRA</sequence>
<dbReference type="SMART" id="SM00388">
    <property type="entry name" value="HisKA"/>
    <property type="match status" value="1"/>
</dbReference>
<keyword evidence="11" id="KW-0067">ATP-binding</keyword>
<dbReference type="RefSeq" id="WP_150558194.1">
    <property type="nucleotide sequence ID" value="NZ_CABPST010000001.1"/>
</dbReference>
<evidence type="ECO:0000259" key="16">
    <source>
        <dbReference type="PROSITE" id="PS50109"/>
    </source>
</evidence>
<dbReference type="GO" id="GO:0000155">
    <property type="term" value="F:phosphorelay sensor kinase activity"/>
    <property type="evidence" value="ECO:0007669"/>
    <property type="project" value="InterPro"/>
</dbReference>
<keyword evidence="7" id="KW-0808">Transferase</keyword>
<dbReference type="CDD" id="cd06225">
    <property type="entry name" value="HAMP"/>
    <property type="match status" value="1"/>
</dbReference>
<evidence type="ECO:0000256" key="5">
    <source>
        <dbReference type="ARBA" id="ARBA00022519"/>
    </source>
</evidence>
<dbReference type="PRINTS" id="PR00344">
    <property type="entry name" value="BCTRLSENSOR"/>
</dbReference>
<dbReference type="Proteomes" id="UP000382040">
    <property type="component" value="Unassembled WGS sequence"/>
</dbReference>
<evidence type="ECO:0000256" key="12">
    <source>
        <dbReference type="ARBA" id="ARBA00022989"/>
    </source>
</evidence>
<keyword evidence="10 18" id="KW-0418">Kinase</keyword>
<dbReference type="EMBL" id="CABPST010000001">
    <property type="protein sequence ID" value="VVE86871.1"/>
    <property type="molecule type" value="Genomic_DNA"/>
</dbReference>
<keyword evidence="12 15" id="KW-1133">Transmembrane helix</keyword>
<protein>
    <recommendedName>
        <fullName evidence="3">histidine kinase</fullName>
        <ecNumber evidence="3">2.7.13.3</ecNumber>
    </recommendedName>
</protein>
<keyword evidence="8 15" id="KW-0812">Transmembrane</keyword>
<dbReference type="GO" id="GO:0005886">
    <property type="term" value="C:plasma membrane"/>
    <property type="evidence" value="ECO:0007669"/>
    <property type="project" value="UniProtKB-SubCell"/>
</dbReference>
<dbReference type="EC" id="2.7.13.3" evidence="3"/>